<dbReference type="OrthoDB" id="5360144at2"/>
<dbReference type="PRINTS" id="PR01021">
    <property type="entry name" value="OMPADOMAIN"/>
</dbReference>
<dbReference type="Pfam" id="PF00691">
    <property type="entry name" value="OmpA"/>
    <property type="match status" value="1"/>
</dbReference>
<dbReference type="Proteomes" id="UP000267418">
    <property type="component" value="Unassembled WGS sequence"/>
</dbReference>
<comment type="caution">
    <text evidence="8">The sequence shown here is derived from an EMBL/GenBank/DDBJ whole genome shotgun (WGS) entry which is preliminary data.</text>
</comment>
<name>A0A431TDV5_9BURK</name>
<dbReference type="AlphaFoldDB" id="A0A431TDV5"/>
<keyword evidence="4" id="KW-0998">Cell outer membrane</keyword>
<dbReference type="InterPro" id="IPR037873">
    <property type="entry name" value="BamE-like"/>
</dbReference>
<dbReference type="Gene3D" id="3.30.1450.10">
    <property type="match status" value="1"/>
</dbReference>
<dbReference type="GO" id="GO:0009279">
    <property type="term" value="C:cell outer membrane"/>
    <property type="evidence" value="ECO:0007669"/>
    <property type="project" value="UniProtKB-SubCell"/>
</dbReference>
<evidence type="ECO:0000313" key="8">
    <source>
        <dbReference type="EMBL" id="RTQ31260.1"/>
    </source>
</evidence>
<dbReference type="PANTHER" id="PTHR30329">
    <property type="entry name" value="STATOR ELEMENT OF FLAGELLAR MOTOR COMPLEX"/>
    <property type="match status" value="1"/>
</dbReference>
<evidence type="ECO:0000256" key="3">
    <source>
        <dbReference type="ARBA" id="ARBA00023136"/>
    </source>
</evidence>
<evidence type="ECO:0000313" key="9">
    <source>
        <dbReference type="Proteomes" id="UP000267418"/>
    </source>
</evidence>
<comment type="subcellular location">
    <subcellularLocation>
        <location evidence="1">Cell outer membrane</location>
    </subcellularLocation>
</comment>
<dbReference type="RefSeq" id="WP_126473493.1">
    <property type="nucleotide sequence ID" value="NZ_RXOE01000010.1"/>
</dbReference>
<keyword evidence="9" id="KW-1185">Reference proteome</keyword>
<proteinExistence type="predicted"/>
<reference evidence="8 9" key="1">
    <citation type="submission" date="2018-12" db="EMBL/GenBank/DDBJ databases">
        <title>The genome of Variovorax gossypii DSM 100435.</title>
        <authorList>
            <person name="Gao J."/>
            <person name="Sun J."/>
        </authorList>
    </citation>
    <scope>NUCLEOTIDE SEQUENCE [LARGE SCALE GENOMIC DNA]</scope>
    <source>
        <strain evidence="8 9">DSM 100435</strain>
    </source>
</reference>
<keyword evidence="3 5" id="KW-0472">Membrane</keyword>
<organism evidence="8 9">
    <name type="scientific">Variovorax gossypii</name>
    <dbReference type="NCBI Taxonomy" id="1679495"/>
    <lineage>
        <taxon>Bacteria</taxon>
        <taxon>Pseudomonadati</taxon>
        <taxon>Pseudomonadota</taxon>
        <taxon>Betaproteobacteria</taxon>
        <taxon>Burkholderiales</taxon>
        <taxon>Comamonadaceae</taxon>
        <taxon>Variovorax</taxon>
    </lineage>
</organism>
<dbReference type="InterPro" id="IPR036737">
    <property type="entry name" value="OmpA-like_sf"/>
</dbReference>
<accession>A0A431TDV5</accession>
<dbReference type="PROSITE" id="PS51123">
    <property type="entry name" value="OMPA_2"/>
    <property type="match status" value="1"/>
</dbReference>
<dbReference type="SUPFAM" id="SSF103088">
    <property type="entry name" value="OmpA-like"/>
    <property type="match status" value="1"/>
</dbReference>
<keyword evidence="2" id="KW-0732">Signal</keyword>
<dbReference type="EMBL" id="RXOE01000010">
    <property type="protein sequence ID" value="RTQ31260.1"/>
    <property type="molecule type" value="Genomic_DNA"/>
</dbReference>
<dbReference type="InterPro" id="IPR050330">
    <property type="entry name" value="Bact_OuterMem_StrucFunc"/>
</dbReference>
<gene>
    <name evidence="8" type="primary">bamE</name>
    <name evidence="8" type="ORF">EJP69_27490</name>
</gene>
<dbReference type="InterPro" id="IPR006664">
    <property type="entry name" value="OMP_bac"/>
</dbReference>
<dbReference type="Pfam" id="PF04355">
    <property type="entry name" value="BamE"/>
    <property type="match status" value="1"/>
</dbReference>
<feature type="domain" description="OmpA-like" evidence="7">
    <location>
        <begin position="172"/>
        <end position="300"/>
    </location>
</feature>
<dbReference type="Gene3D" id="3.30.1330.60">
    <property type="entry name" value="OmpA-like domain"/>
    <property type="match status" value="1"/>
</dbReference>
<evidence type="ECO:0000256" key="1">
    <source>
        <dbReference type="ARBA" id="ARBA00004442"/>
    </source>
</evidence>
<evidence type="ECO:0000256" key="6">
    <source>
        <dbReference type="SAM" id="MobiDB-lite"/>
    </source>
</evidence>
<evidence type="ECO:0000256" key="2">
    <source>
        <dbReference type="ARBA" id="ARBA00022729"/>
    </source>
</evidence>
<feature type="region of interest" description="Disordered" evidence="6">
    <location>
        <begin position="44"/>
        <end position="65"/>
    </location>
</feature>
<protein>
    <submittedName>
        <fullName evidence="8">Outer membrane protein assembly factor BamE</fullName>
    </submittedName>
</protein>
<evidence type="ECO:0000259" key="7">
    <source>
        <dbReference type="PROSITE" id="PS51123"/>
    </source>
</evidence>
<dbReference type="InterPro" id="IPR006665">
    <property type="entry name" value="OmpA-like"/>
</dbReference>
<evidence type="ECO:0000256" key="4">
    <source>
        <dbReference type="ARBA" id="ARBA00023237"/>
    </source>
</evidence>
<dbReference type="CDD" id="cd07185">
    <property type="entry name" value="OmpA_C-like"/>
    <property type="match status" value="1"/>
</dbReference>
<evidence type="ECO:0000256" key="5">
    <source>
        <dbReference type="PROSITE-ProRule" id="PRU00473"/>
    </source>
</evidence>
<dbReference type="InterPro" id="IPR007450">
    <property type="entry name" value="BamE_dom"/>
</dbReference>
<sequence length="300" mass="31973">MNWTNAIMNSKPLQARTRAIVPIVLAALLAGGCASPSYTVTPQMQARAASENPAPAKDDDFPAPDSAKWRQGAFPSLEALRNMRTGMGKDQVRELLGFPHFSEGLGGAREWNYIFHFRTGAGPGYITCQYMVRFNDDVLTNGMYWKGPGCADLLRPPPAAAAPVVAVAPAAAPATKTTLGADGLFRFDGRTLADLLPEGRRKLDALAADIASSASVETVRVTGHTDRLGSDAYNQALSLARAGTVRDYLVQAGVPARKIQVQGRGSSEPKVQCARQAARAALIDCLAPNRRVEIEVSAGR</sequence>
<dbReference type="PANTHER" id="PTHR30329:SF21">
    <property type="entry name" value="LIPOPROTEIN YIAD-RELATED"/>
    <property type="match status" value="1"/>
</dbReference>